<evidence type="ECO:0000313" key="2">
    <source>
        <dbReference type="Proteomes" id="UP001057868"/>
    </source>
</evidence>
<sequence>MTLLPKFIYHYYEAEVGPFKTLSDLSEEHSENELEKIRRNGETFASKRSEDYMTIRRELEQRVRTLFIEKGGKPLRETPISMTLGPCQWIKEWYKDGQELKIPIEFFDHKTISFTYGDIFPAMRYNDKKPYRKKVYTLEEIKEVVSINGIPQEWNKDGKNGPDRYIEVQVWCDVDINNISVFK</sequence>
<proteinExistence type="predicted"/>
<reference evidence="1" key="1">
    <citation type="journal article" date="2023" name="Int. J. Syst. Evol. Microbiol.">
        <title>&lt;i&gt;Clostridium folliculivorans&lt;/i&gt; sp. nov., isolated from soil samples of an organic paddy in Japan.</title>
        <authorList>
            <person name="Tazawa J."/>
            <person name="Kobayashi H."/>
            <person name="Tanizawa Y."/>
            <person name="Uchino A."/>
            <person name="Tanaka F."/>
            <person name="Urashima Y."/>
            <person name="Miura S."/>
            <person name="Sakamoto M."/>
            <person name="Ohkuma M."/>
            <person name="Tohno M."/>
        </authorList>
    </citation>
    <scope>NUCLEOTIDE SEQUENCE</scope>
    <source>
        <strain evidence="1">D1-1</strain>
    </source>
</reference>
<dbReference type="EMBL" id="BQXY01000002">
    <property type="protein sequence ID" value="GKU25048.1"/>
    <property type="molecule type" value="Genomic_DNA"/>
</dbReference>
<dbReference type="AlphaFoldDB" id="A0A9W5Y1R8"/>
<name>A0A9W5Y1R8_9CLOT</name>
<accession>A0A9W5Y1R8</accession>
<gene>
    <name evidence="1" type="ORF">CFOLD11_18740</name>
</gene>
<keyword evidence="2" id="KW-1185">Reference proteome</keyword>
<evidence type="ECO:0000313" key="1">
    <source>
        <dbReference type="EMBL" id="GKU25048.1"/>
    </source>
</evidence>
<organism evidence="1 2">
    <name type="scientific">Clostridium folliculivorans</name>
    <dbReference type="NCBI Taxonomy" id="2886038"/>
    <lineage>
        <taxon>Bacteria</taxon>
        <taxon>Bacillati</taxon>
        <taxon>Bacillota</taxon>
        <taxon>Clostridia</taxon>
        <taxon>Eubacteriales</taxon>
        <taxon>Clostridiaceae</taxon>
        <taxon>Clostridium</taxon>
    </lineage>
</organism>
<dbReference type="RefSeq" id="WP_261852018.1">
    <property type="nucleotide sequence ID" value="NZ_BQXY01000002.1"/>
</dbReference>
<comment type="caution">
    <text evidence="1">The sequence shown here is derived from an EMBL/GenBank/DDBJ whole genome shotgun (WGS) entry which is preliminary data.</text>
</comment>
<protein>
    <submittedName>
        <fullName evidence="1">Uncharacterized protein</fullName>
    </submittedName>
</protein>
<dbReference type="Proteomes" id="UP001057868">
    <property type="component" value="Unassembled WGS sequence"/>
</dbReference>